<dbReference type="InterPro" id="IPR036909">
    <property type="entry name" value="Cyt_c-like_dom_sf"/>
</dbReference>
<reference evidence="2" key="1">
    <citation type="submission" date="2020-04" db="EMBL/GenBank/DDBJ databases">
        <authorList>
            <person name="Zhang T."/>
        </authorList>
    </citation>
    <scope>NUCLEOTIDE SEQUENCE</scope>
    <source>
        <strain evidence="2">HKST-UBA02</strain>
    </source>
</reference>
<dbReference type="GO" id="GO:0009055">
    <property type="term" value="F:electron transfer activity"/>
    <property type="evidence" value="ECO:0007669"/>
    <property type="project" value="InterPro"/>
</dbReference>
<dbReference type="Gene3D" id="1.10.760.10">
    <property type="entry name" value="Cytochrome c-like domain"/>
    <property type="match status" value="1"/>
</dbReference>
<evidence type="ECO:0000313" key="3">
    <source>
        <dbReference type="Proteomes" id="UP000739538"/>
    </source>
</evidence>
<evidence type="ECO:0000259" key="1">
    <source>
        <dbReference type="Pfam" id="PF03150"/>
    </source>
</evidence>
<dbReference type="GO" id="GO:0004601">
    <property type="term" value="F:peroxidase activity"/>
    <property type="evidence" value="ECO:0007669"/>
    <property type="project" value="UniProtKB-KW"/>
</dbReference>
<dbReference type="Pfam" id="PF03150">
    <property type="entry name" value="CCP_MauG"/>
    <property type="match status" value="1"/>
</dbReference>
<feature type="non-terminal residue" evidence="2">
    <location>
        <position position="215"/>
    </location>
</feature>
<dbReference type="Proteomes" id="UP000739538">
    <property type="component" value="Unassembled WGS sequence"/>
</dbReference>
<feature type="domain" description="Di-haem cytochrome c peroxidase" evidence="1">
    <location>
        <begin position="9"/>
        <end position="208"/>
    </location>
</feature>
<reference evidence="2" key="2">
    <citation type="journal article" date="2021" name="Microbiome">
        <title>Successional dynamics and alternative stable states in a saline activated sludge microbial community over 9 years.</title>
        <authorList>
            <person name="Wang Y."/>
            <person name="Ye J."/>
            <person name="Ju F."/>
            <person name="Liu L."/>
            <person name="Boyd J.A."/>
            <person name="Deng Y."/>
            <person name="Parks D.H."/>
            <person name="Jiang X."/>
            <person name="Yin X."/>
            <person name="Woodcroft B.J."/>
            <person name="Tyson G.W."/>
            <person name="Hugenholtz P."/>
            <person name="Polz M.F."/>
            <person name="Zhang T."/>
        </authorList>
    </citation>
    <scope>NUCLEOTIDE SEQUENCE</scope>
    <source>
        <strain evidence="2">HKST-UBA02</strain>
    </source>
</reference>
<protein>
    <submittedName>
        <fullName evidence="2">Cytochrome-c peroxidase</fullName>
    </submittedName>
</protein>
<sequence length="215" mass="23511">DPNNPLTTAKVALGKLLYHETGMGLSPMHAESEGTFSCASCHFASAGFQAGRLQGISDGGIGFGVNGEGRQPNPNYMEAELDVQPIRSPTALNVAYQEVMLWNGQFGAKGLNAGTESQWTAGTPKEKNFLGYEGVETQAIAAQDVHRLEIPMDFLEQTGYKAMFDLAYPNIPANERYTKEYSGLAIAAYERTLLANQAPWQRWLRGEQNAMTDQE</sequence>
<feature type="non-terminal residue" evidence="2">
    <location>
        <position position="1"/>
    </location>
</feature>
<proteinExistence type="predicted"/>
<keyword evidence="2" id="KW-0575">Peroxidase</keyword>
<comment type="caution">
    <text evidence="2">The sequence shown here is derived from an EMBL/GenBank/DDBJ whole genome shotgun (WGS) entry which is preliminary data.</text>
</comment>
<dbReference type="SUPFAM" id="SSF46626">
    <property type="entry name" value="Cytochrome c"/>
    <property type="match status" value="1"/>
</dbReference>
<dbReference type="InterPro" id="IPR004852">
    <property type="entry name" value="Di-haem_cyt_c_peroxidsae"/>
</dbReference>
<dbReference type="EMBL" id="JAGQHS010000545">
    <property type="protein sequence ID" value="MCA9759844.1"/>
    <property type="molecule type" value="Genomic_DNA"/>
</dbReference>
<dbReference type="GO" id="GO:0020037">
    <property type="term" value="F:heme binding"/>
    <property type="evidence" value="ECO:0007669"/>
    <property type="project" value="InterPro"/>
</dbReference>
<keyword evidence="2" id="KW-0560">Oxidoreductase</keyword>
<evidence type="ECO:0000313" key="2">
    <source>
        <dbReference type="EMBL" id="MCA9759844.1"/>
    </source>
</evidence>
<accession>A0A956SHP4</accession>
<gene>
    <name evidence="2" type="ORF">KDA27_28865</name>
</gene>
<name>A0A956SHP4_UNCEI</name>
<dbReference type="AlphaFoldDB" id="A0A956SHP4"/>
<organism evidence="2 3">
    <name type="scientific">Eiseniibacteriota bacterium</name>
    <dbReference type="NCBI Taxonomy" id="2212470"/>
    <lineage>
        <taxon>Bacteria</taxon>
        <taxon>Candidatus Eiseniibacteriota</taxon>
    </lineage>
</organism>